<keyword evidence="4" id="KW-0560">Oxidoreductase</keyword>
<sequence>MDGLSVKRIAGSLGAEVNNVNLRNIRTPDQVAVIKGLLTEHKVLFFPNQSFTEGEHVALGRLFGDLAGHPNLSNTDSFPEIFQLQASQGGVANEWHTDLTFQKSPAKMSILYMRVCPEIGGDTMWTNLEAAYDALSEPMKAMCESLTALHDADPHGSEGHNIMAVHPVVRVHPITGRKALYVSEHFTRRIVELTHEESKVLLDFLCRWVQRPVFTVRYRWTQNTVAFWDNATTSHYVLNDFDQDRLIQRVTVQGDLPQPARPLPQYKPSIYQRLGSFGSDEWERNYCADGRHDRQLAQYLREHGDYQMPKL</sequence>
<dbReference type="PANTHER" id="PTHR30468:SF1">
    <property type="entry name" value="ALPHA-KETOGLUTARATE-DEPENDENT SULFONATE DIOXYGENASE"/>
    <property type="match status" value="1"/>
</dbReference>
<reference evidence="7" key="1">
    <citation type="submission" date="2021-01" db="EMBL/GenBank/DDBJ databases">
        <authorList>
            <person name="Corre E."/>
            <person name="Pelletier E."/>
            <person name="Niang G."/>
            <person name="Scheremetjew M."/>
            <person name="Finn R."/>
            <person name="Kale V."/>
            <person name="Holt S."/>
            <person name="Cochrane G."/>
            <person name="Meng A."/>
            <person name="Brown T."/>
            <person name="Cohen L."/>
        </authorList>
    </citation>
    <scope>NUCLEOTIDE SEQUENCE</scope>
    <source>
        <strain evidence="7">GSBS06</strain>
    </source>
</reference>
<dbReference type="InterPro" id="IPR051323">
    <property type="entry name" value="AtsK-like"/>
</dbReference>
<evidence type="ECO:0000256" key="5">
    <source>
        <dbReference type="ARBA" id="ARBA00023004"/>
    </source>
</evidence>
<dbReference type="Gene3D" id="3.60.130.10">
    <property type="entry name" value="Clavaminate synthase-like"/>
    <property type="match status" value="1"/>
</dbReference>
<organism evidence="7">
    <name type="scientific">Aplanochytrium stocchinoi</name>
    <dbReference type="NCBI Taxonomy" id="215587"/>
    <lineage>
        <taxon>Eukaryota</taxon>
        <taxon>Sar</taxon>
        <taxon>Stramenopiles</taxon>
        <taxon>Bigyra</taxon>
        <taxon>Labyrinthulomycetes</taxon>
        <taxon>Thraustochytrida</taxon>
        <taxon>Thraustochytriidae</taxon>
        <taxon>Aplanochytrium</taxon>
    </lineage>
</organism>
<dbReference type="GO" id="GO:0046872">
    <property type="term" value="F:metal ion binding"/>
    <property type="evidence" value="ECO:0007669"/>
    <property type="project" value="UniProtKB-KW"/>
</dbReference>
<evidence type="ECO:0000256" key="4">
    <source>
        <dbReference type="ARBA" id="ARBA00023002"/>
    </source>
</evidence>
<feature type="domain" description="TauD/TfdA-like" evidence="6">
    <location>
        <begin position="6"/>
        <end position="251"/>
    </location>
</feature>
<evidence type="ECO:0000256" key="2">
    <source>
        <dbReference type="ARBA" id="ARBA00022723"/>
    </source>
</evidence>
<keyword evidence="3" id="KW-0223">Dioxygenase</keyword>
<dbReference type="InterPro" id="IPR042098">
    <property type="entry name" value="TauD-like_sf"/>
</dbReference>
<dbReference type="PANTHER" id="PTHR30468">
    <property type="entry name" value="ALPHA-KETOGLUTARATE-DEPENDENT SULFONATE DIOXYGENASE"/>
    <property type="match status" value="1"/>
</dbReference>
<dbReference type="SUPFAM" id="SSF51197">
    <property type="entry name" value="Clavaminate synthase-like"/>
    <property type="match status" value="1"/>
</dbReference>
<keyword evidence="2" id="KW-0479">Metal-binding</keyword>
<name>A0A7S3LLZ6_9STRA</name>
<evidence type="ECO:0000313" key="7">
    <source>
        <dbReference type="EMBL" id="CAE0434725.1"/>
    </source>
</evidence>
<evidence type="ECO:0000256" key="1">
    <source>
        <dbReference type="ARBA" id="ARBA00005896"/>
    </source>
</evidence>
<dbReference type="Pfam" id="PF02668">
    <property type="entry name" value="TauD"/>
    <property type="match status" value="1"/>
</dbReference>
<proteinExistence type="inferred from homology"/>
<dbReference type="GO" id="GO:0016706">
    <property type="term" value="F:2-oxoglutarate-dependent dioxygenase activity"/>
    <property type="evidence" value="ECO:0007669"/>
    <property type="project" value="TreeGrafter"/>
</dbReference>
<dbReference type="GO" id="GO:0005737">
    <property type="term" value="C:cytoplasm"/>
    <property type="evidence" value="ECO:0007669"/>
    <property type="project" value="TreeGrafter"/>
</dbReference>
<accession>A0A7S3LLZ6</accession>
<evidence type="ECO:0000259" key="6">
    <source>
        <dbReference type="Pfam" id="PF02668"/>
    </source>
</evidence>
<evidence type="ECO:0000256" key="3">
    <source>
        <dbReference type="ARBA" id="ARBA00022964"/>
    </source>
</evidence>
<comment type="similarity">
    <text evidence="1">Belongs to the TfdA dioxygenase family.</text>
</comment>
<keyword evidence="5" id="KW-0408">Iron</keyword>
<dbReference type="EMBL" id="HBIN01006860">
    <property type="protein sequence ID" value="CAE0434725.1"/>
    <property type="molecule type" value="Transcribed_RNA"/>
</dbReference>
<gene>
    <name evidence="7" type="ORF">ASTO00021_LOCUS5021</name>
</gene>
<protein>
    <recommendedName>
        <fullName evidence="6">TauD/TfdA-like domain-containing protein</fullName>
    </recommendedName>
</protein>
<dbReference type="AlphaFoldDB" id="A0A7S3LLZ6"/>
<dbReference type="InterPro" id="IPR003819">
    <property type="entry name" value="TauD/TfdA-like"/>
</dbReference>